<sequence length="71" mass="8145">MRFAFSPRPRKALWLLEDCDGMDHLPFEVGGRRKVQAVSLRGSLRLLYAPVDRCSESAVHREVELCKLDCN</sequence>
<dbReference type="Proteomes" id="UP000266841">
    <property type="component" value="Unassembled WGS sequence"/>
</dbReference>
<reference evidence="1 2" key="1">
    <citation type="journal article" date="2012" name="Genome Biol.">
        <title>Genome and low-iron response of an oceanic diatom adapted to chronic iron limitation.</title>
        <authorList>
            <person name="Lommer M."/>
            <person name="Specht M."/>
            <person name="Roy A.S."/>
            <person name="Kraemer L."/>
            <person name="Andreson R."/>
            <person name="Gutowska M.A."/>
            <person name="Wolf J."/>
            <person name="Bergner S.V."/>
            <person name="Schilhabel M.B."/>
            <person name="Klostermeier U.C."/>
            <person name="Beiko R.G."/>
            <person name="Rosenstiel P."/>
            <person name="Hippler M."/>
            <person name="Laroche J."/>
        </authorList>
    </citation>
    <scope>NUCLEOTIDE SEQUENCE [LARGE SCALE GENOMIC DNA]</scope>
    <source>
        <strain evidence="1 2">CCMP1005</strain>
    </source>
</reference>
<comment type="caution">
    <text evidence="1">The sequence shown here is derived from an EMBL/GenBank/DDBJ whole genome shotgun (WGS) entry which is preliminary data.</text>
</comment>
<organism evidence="1 2">
    <name type="scientific">Thalassiosira oceanica</name>
    <name type="common">Marine diatom</name>
    <dbReference type="NCBI Taxonomy" id="159749"/>
    <lineage>
        <taxon>Eukaryota</taxon>
        <taxon>Sar</taxon>
        <taxon>Stramenopiles</taxon>
        <taxon>Ochrophyta</taxon>
        <taxon>Bacillariophyta</taxon>
        <taxon>Coscinodiscophyceae</taxon>
        <taxon>Thalassiosirophycidae</taxon>
        <taxon>Thalassiosirales</taxon>
        <taxon>Thalassiosiraceae</taxon>
        <taxon>Thalassiosira</taxon>
    </lineage>
</organism>
<dbReference type="EMBL" id="AGNL01015369">
    <property type="protein sequence ID" value="EJK65926.1"/>
    <property type="molecule type" value="Genomic_DNA"/>
</dbReference>
<proteinExistence type="predicted"/>
<evidence type="ECO:0000313" key="2">
    <source>
        <dbReference type="Proteomes" id="UP000266841"/>
    </source>
</evidence>
<evidence type="ECO:0000313" key="1">
    <source>
        <dbReference type="EMBL" id="EJK65926.1"/>
    </source>
</evidence>
<accession>K0SY34</accession>
<dbReference type="AlphaFoldDB" id="K0SY34"/>
<gene>
    <name evidence="1" type="ORF">THAOC_13170</name>
</gene>
<name>K0SY34_THAOC</name>
<protein>
    <submittedName>
        <fullName evidence="1">Uncharacterized protein</fullName>
    </submittedName>
</protein>
<keyword evidence="2" id="KW-1185">Reference proteome</keyword>